<comment type="caution">
    <text evidence="2">The sequence shown here is derived from an EMBL/GenBank/DDBJ whole genome shotgun (WGS) entry which is preliminary data.</text>
</comment>
<reference evidence="2" key="1">
    <citation type="journal article" date="2014" name="Front. Microbiol.">
        <title>High frequency of phylogenetically diverse reductive dehalogenase-homologous genes in deep subseafloor sedimentary metagenomes.</title>
        <authorList>
            <person name="Kawai M."/>
            <person name="Futagami T."/>
            <person name="Toyoda A."/>
            <person name="Takaki Y."/>
            <person name="Nishi S."/>
            <person name="Hori S."/>
            <person name="Arai W."/>
            <person name="Tsubouchi T."/>
            <person name="Morono Y."/>
            <person name="Uchiyama I."/>
            <person name="Ito T."/>
            <person name="Fujiyama A."/>
            <person name="Inagaki F."/>
            <person name="Takami H."/>
        </authorList>
    </citation>
    <scope>NUCLEOTIDE SEQUENCE</scope>
    <source>
        <strain evidence="2">Expedition CK06-06</strain>
    </source>
</reference>
<feature type="region of interest" description="Disordered" evidence="1">
    <location>
        <begin position="82"/>
        <end position="107"/>
    </location>
</feature>
<dbReference type="AlphaFoldDB" id="X0Y078"/>
<gene>
    <name evidence="2" type="ORF">S01H1_65968</name>
</gene>
<accession>X0Y078</accession>
<protein>
    <submittedName>
        <fullName evidence="2">Uncharacterized protein</fullName>
    </submittedName>
</protein>
<proteinExistence type="predicted"/>
<evidence type="ECO:0000313" key="2">
    <source>
        <dbReference type="EMBL" id="GAG40802.1"/>
    </source>
</evidence>
<organism evidence="2">
    <name type="scientific">marine sediment metagenome</name>
    <dbReference type="NCBI Taxonomy" id="412755"/>
    <lineage>
        <taxon>unclassified sequences</taxon>
        <taxon>metagenomes</taxon>
        <taxon>ecological metagenomes</taxon>
    </lineage>
</organism>
<name>X0Y078_9ZZZZ</name>
<dbReference type="EMBL" id="BARS01043591">
    <property type="protein sequence ID" value="GAG40802.1"/>
    <property type="molecule type" value="Genomic_DNA"/>
</dbReference>
<evidence type="ECO:0000256" key="1">
    <source>
        <dbReference type="SAM" id="MobiDB-lite"/>
    </source>
</evidence>
<sequence length="107" mass="11544">MLLYLLSKVRLLLALVHDDDGDDNIAAAWSQVDVGGQRRATGAIVGFAMRSADGLDEAVRLLHRTLPLLNLLMSDDTYHPSAPSPRLSTIAITSTAASRNKSSSRSR</sequence>